<dbReference type="STRING" id="997296.PB1_11029"/>
<evidence type="ECO:0000256" key="1">
    <source>
        <dbReference type="ARBA" id="ARBA00006484"/>
    </source>
</evidence>
<keyword evidence="4" id="KW-1185">Reference proteome</keyword>
<dbReference type="Gene3D" id="3.40.50.720">
    <property type="entry name" value="NAD(P)-binding Rossmann-like Domain"/>
    <property type="match status" value="1"/>
</dbReference>
<gene>
    <name evidence="3" type="ORF">PB1_11029</name>
</gene>
<dbReference type="EMBL" id="AFEU01000003">
    <property type="protein sequence ID" value="EIJ78088.1"/>
    <property type="molecule type" value="Genomic_DNA"/>
</dbReference>
<evidence type="ECO:0000256" key="2">
    <source>
        <dbReference type="ARBA" id="ARBA00023002"/>
    </source>
</evidence>
<organism evidence="3 4">
    <name type="scientific">Bacillus methanolicus PB1</name>
    <dbReference type="NCBI Taxonomy" id="997296"/>
    <lineage>
        <taxon>Bacteria</taxon>
        <taxon>Bacillati</taxon>
        <taxon>Bacillota</taxon>
        <taxon>Bacilli</taxon>
        <taxon>Bacillales</taxon>
        <taxon>Bacillaceae</taxon>
        <taxon>Bacillus</taxon>
    </lineage>
</organism>
<reference evidence="3 4" key="1">
    <citation type="journal article" date="2012" name="Appl. Environ. Microbiol.">
        <title>Genome Sequence of Thermotolerant Bacillus methanolicus: Features and Regulation Related to Methylotrophy and Production of L-Lysine and L-Glutamate from Methanol.</title>
        <authorList>
            <person name="Heggeset T.M."/>
            <person name="Krog A."/>
            <person name="Balzer S."/>
            <person name="Wentzel A."/>
            <person name="Ellingsen T.E."/>
            <person name="Brautaset T."/>
        </authorList>
    </citation>
    <scope>NUCLEOTIDE SEQUENCE [LARGE SCALE GENOMIC DNA]</scope>
    <source>
        <strain evidence="3 4">PB1</strain>
    </source>
</reference>
<dbReference type="SUPFAM" id="SSF51735">
    <property type="entry name" value="NAD(P)-binding Rossmann-fold domains"/>
    <property type="match status" value="1"/>
</dbReference>
<comment type="caution">
    <text evidence="3">The sequence shown here is derived from an EMBL/GenBank/DDBJ whole genome shotgun (WGS) entry which is preliminary data.</text>
</comment>
<dbReference type="AlphaFoldDB" id="I3DV17"/>
<dbReference type="Proteomes" id="UP000010523">
    <property type="component" value="Unassembled WGS sequence"/>
</dbReference>
<dbReference type="PANTHER" id="PTHR48107">
    <property type="entry name" value="NADPH-DEPENDENT ALDEHYDE REDUCTASE-LIKE PROTEIN, CHLOROPLASTIC-RELATED"/>
    <property type="match status" value="1"/>
</dbReference>
<name>I3DV17_BACMT</name>
<dbReference type="Pfam" id="PF13561">
    <property type="entry name" value="adh_short_C2"/>
    <property type="match status" value="1"/>
</dbReference>
<dbReference type="InterPro" id="IPR036291">
    <property type="entry name" value="NAD(P)-bd_dom_sf"/>
</dbReference>
<dbReference type="GO" id="GO:0016614">
    <property type="term" value="F:oxidoreductase activity, acting on CH-OH group of donors"/>
    <property type="evidence" value="ECO:0007669"/>
    <property type="project" value="UniProtKB-ARBA"/>
</dbReference>
<dbReference type="eggNOG" id="COG1028">
    <property type="taxonomic scope" value="Bacteria"/>
</dbReference>
<dbReference type="PATRIC" id="fig|997296.3.peg.2319"/>
<evidence type="ECO:0000313" key="4">
    <source>
        <dbReference type="Proteomes" id="UP000010523"/>
    </source>
</evidence>
<protein>
    <submittedName>
        <fullName evidence="3">Short-chain dehydrogenase/reductase SDR</fullName>
    </submittedName>
</protein>
<comment type="similarity">
    <text evidence="1">Belongs to the short-chain dehydrogenases/reductases (SDR) family.</text>
</comment>
<sequence length="40" mass="4220">MKRAGQPKEVAPAYVFLASDDASFMTGQIIHVNGGEIVNG</sequence>
<accession>I3DV17</accession>
<keyword evidence="2" id="KW-0560">Oxidoreductase</keyword>
<dbReference type="InterPro" id="IPR002347">
    <property type="entry name" value="SDR_fam"/>
</dbReference>
<evidence type="ECO:0000313" key="3">
    <source>
        <dbReference type="EMBL" id="EIJ78088.1"/>
    </source>
</evidence>
<proteinExistence type="inferred from homology"/>
<dbReference type="PANTHER" id="PTHR48107:SF16">
    <property type="entry name" value="NADPH-DEPENDENT ALDEHYDE REDUCTASE 1, CHLOROPLASTIC"/>
    <property type="match status" value="1"/>
</dbReference>